<sequence length="471" mass="52438">MSVAESTLTRDLQRVFDAQRKNAVNVALTNADERAEKLKVLLDYLMAHLPDVEKAMYDDFRKPAVEVLLGEVYTITSEIKFARKNLKNWMKPQRVPTPLGMIGTSNYIKHEPKGNVLIISPWNYPLALAIKPLISAIAAGNVAMLKPSELTPHTSRFLKKMINDLFAEEEVTVFEGDAEVATELLKLPFNHIFFTGAPTIGKIVMRAAADHLASVTLELGGKSPNIIDETADIQKAAEMTAWSKGLNNGQTCIAVDYVMIHASKKDEFITSYRAALQKMYSEGAEKSDSYARIVNNRHFNRLKGYLDDAIAKGASVVVGGKTLAEQNYVEPTLLTNVGDEMKIMQDEIFGPLLPVLTYQNKEEVIAYVNGKEKPLALYIHSTDSKNIDYFLNNTTAGDTVINDVMIQFGNAELPFGGVNNSGIGKSNGYFGFQEFSNLRGVSKRQFGTMKFLYPPYTANVRKIMDLFVKYF</sequence>
<keyword evidence="2 4" id="KW-0560">Oxidoreductase</keyword>
<dbReference type="Proteomes" id="UP001204772">
    <property type="component" value="Unassembled WGS sequence"/>
</dbReference>
<comment type="similarity">
    <text evidence="1 4 6">Belongs to the aldehyde dehydrogenase family.</text>
</comment>
<dbReference type="PANTHER" id="PTHR43570:SF20">
    <property type="entry name" value="ALDEHYDE DEHYDROGENASE ALDX-RELATED"/>
    <property type="match status" value="1"/>
</dbReference>
<evidence type="ECO:0000313" key="8">
    <source>
        <dbReference type="EMBL" id="MCP1381598.1"/>
    </source>
</evidence>
<dbReference type="EMBL" id="JAMZEL010000001">
    <property type="protein sequence ID" value="MCP1381598.1"/>
    <property type="molecule type" value="Genomic_DNA"/>
</dbReference>
<evidence type="ECO:0000256" key="6">
    <source>
        <dbReference type="RuleBase" id="RU003345"/>
    </source>
</evidence>
<dbReference type="PROSITE" id="PS00687">
    <property type="entry name" value="ALDEHYDE_DEHYDR_GLU"/>
    <property type="match status" value="1"/>
</dbReference>
<dbReference type="InterPro" id="IPR029510">
    <property type="entry name" value="Ald_DH_CS_GLU"/>
</dbReference>
<evidence type="ECO:0000256" key="3">
    <source>
        <dbReference type="ARBA" id="ARBA00023027"/>
    </source>
</evidence>
<reference evidence="8 9" key="1">
    <citation type="submission" date="2022-06" db="EMBL/GenBank/DDBJ databases">
        <title>Runella sp. S5 genome sequencing.</title>
        <authorList>
            <person name="Park S."/>
        </authorList>
    </citation>
    <scope>NUCLEOTIDE SEQUENCE [LARGE SCALE GENOMIC DNA]</scope>
    <source>
        <strain evidence="8 9">S5</strain>
    </source>
</reference>
<dbReference type="Gene3D" id="3.40.605.10">
    <property type="entry name" value="Aldehyde Dehydrogenase, Chain A, domain 1"/>
    <property type="match status" value="1"/>
</dbReference>
<evidence type="ECO:0000256" key="4">
    <source>
        <dbReference type="PIRNR" id="PIRNR036492"/>
    </source>
</evidence>
<dbReference type="Pfam" id="PF00171">
    <property type="entry name" value="Aldedh"/>
    <property type="match status" value="1"/>
</dbReference>
<evidence type="ECO:0000256" key="1">
    <source>
        <dbReference type="ARBA" id="ARBA00009986"/>
    </source>
</evidence>
<dbReference type="CDD" id="cd07134">
    <property type="entry name" value="ALDH_AlkH-like"/>
    <property type="match status" value="1"/>
</dbReference>
<dbReference type="InterPro" id="IPR016162">
    <property type="entry name" value="Ald_DH_N"/>
</dbReference>
<dbReference type="InterPro" id="IPR015590">
    <property type="entry name" value="Aldehyde_DH_dom"/>
</dbReference>
<dbReference type="InterPro" id="IPR016163">
    <property type="entry name" value="Ald_DH_C"/>
</dbReference>
<feature type="active site" evidence="5">
    <location>
        <position position="218"/>
    </location>
</feature>
<dbReference type="PANTHER" id="PTHR43570">
    <property type="entry name" value="ALDEHYDE DEHYDROGENASE"/>
    <property type="match status" value="1"/>
</dbReference>
<keyword evidence="9" id="KW-1185">Reference proteome</keyword>
<evidence type="ECO:0000259" key="7">
    <source>
        <dbReference type="Pfam" id="PF00171"/>
    </source>
</evidence>
<dbReference type="Gene3D" id="3.40.309.10">
    <property type="entry name" value="Aldehyde Dehydrogenase, Chain A, domain 2"/>
    <property type="match status" value="1"/>
</dbReference>
<evidence type="ECO:0000256" key="2">
    <source>
        <dbReference type="ARBA" id="ARBA00023002"/>
    </source>
</evidence>
<proteinExistence type="inferred from homology"/>
<feature type="domain" description="Aldehyde dehydrogenase" evidence="7">
    <location>
        <begin position="10"/>
        <end position="439"/>
    </location>
</feature>
<dbReference type="InterPro" id="IPR012394">
    <property type="entry name" value="Aldehyde_DH_NAD(P)"/>
</dbReference>
<accession>A0ABT1FLC7</accession>
<evidence type="ECO:0000256" key="5">
    <source>
        <dbReference type="PROSITE-ProRule" id="PRU10007"/>
    </source>
</evidence>
<name>A0ABT1FLC7_9BACT</name>
<comment type="caution">
    <text evidence="8">The sequence shown here is derived from an EMBL/GenBank/DDBJ whole genome shotgun (WGS) entry which is preliminary data.</text>
</comment>
<dbReference type="InterPro" id="IPR016161">
    <property type="entry name" value="Ald_DH/histidinol_DH"/>
</dbReference>
<gene>
    <name evidence="8" type="ORF">NCI00_04145</name>
</gene>
<keyword evidence="3" id="KW-0520">NAD</keyword>
<protein>
    <recommendedName>
        <fullName evidence="4">Aldehyde dehydrogenase</fullName>
    </recommendedName>
</protein>
<dbReference type="SUPFAM" id="SSF53720">
    <property type="entry name" value="ALDH-like"/>
    <property type="match status" value="1"/>
</dbReference>
<dbReference type="PIRSF" id="PIRSF036492">
    <property type="entry name" value="ALDH"/>
    <property type="match status" value="1"/>
</dbReference>
<evidence type="ECO:0000313" key="9">
    <source>
        <dbReference type="Proteomes" id="UP001204772"/>
    </source>
</evidence>
<organism evidence="8 9">
    <name type="scientific">Runella salmonicolor</name>
    <dbReference type="NCBI Taxonomy" id="2950278"/>
    <lineage>
        <taxon>Bacteria</taxon>
        <taxon>Pseudomonadati</taxon>
        <taxon>Bacteroidota</taxon>
        <taxon>Cytophagia</taxon>
        <taxon>Cytophagales</taxon>
        <taxon>Spirosomataceae</taxon>
        <taxon>Runella</taxon>
    </lineage>
</organism>
<dbReference type="RefSeq" id="WP_253525310.1">
    <property type="nucleotide sequence ID" value="NZ_JAMZEL010000001.1"/>
</dbReference>